<dbReference type="EMBL" id="NAJO01000039">
    <property type="protein sequence ID" value="OQN99574.1"/>
    <property type="molecule type" value="Genomic_DNA"/>
</dbReference>
<comment type="caution">
    <text evidence="1">The sequence shown here is derived from an EMBL/GenBank/DDBJ whole genome shotgun (WGS) entry which is preliminary data.</text>
</comment>
<dbReference type="InParanoid" id="A0A1V8SK81"/>
<dbReference type="AlphaFoldDB" id="A0A1V8SK81"/>
<dbReference type="Proteomes" id="UP000192596">
    <property type="component" value="Unassembled WGS sequence"/>
</dbReference>
<protein>
    <submittedName>
        <fullName evidence="1">Uncharacterized protein</fullName>
    </submittedName>
</protein>
<proteinExistence type="predicted"/>
<evidence type="ECO:0000313" key="2">
    <source>
        <dbReference type="Proteomes" id="UP000192596"/>
    </source>
</evidence>
<name>A0A1V8SK81_9PEZI</name>
<gene>
    <name evidence="1" type="ORF">B0A48_14716</name>
</gene>
<sequence length="60" mass="6928">MDTTTSDSLTALRGRYRRPVTEYQGNNWYYAQDDWERLLLAATVPEDAPSATKRLGMFKV</sequence>
<reference evidence="2" key="1">
    <citation type="submission" date="2017-03" db="EMBL/GenBank/DDBJ databases">
        <title>Genomes of endolithic fungi from Antarctica.</title>
        <authorList>
            <person name="Coleine C."/>
            <person name="Masonjones S."/>
            <person name="Stajich J.E."/>
        </authorList>
    </citation>
    <scope>NUCLEOTIDE SEQUENCE [LARGE SCALE GENOMIC DNA]</scope>
    <source>
        <strain evidence="2">CCFEE 5527</strain>
    </source>
</reference>
<keyword evidence="2" id="KW-1185">Reference proteome</keyword>
<evidence type="ECO:0000313" key="1">
    <source>
        <dbReference type="EMBL" id="OQN99574.1"/>
    </source>
</evidence>
<organism evidence="1 2">
    <name type="scientific">Cryoendolithus antarcticus</name>
    <dbReference type="NCBI Taxonomy" id="1507870"/>
    <lineage>
        <taxon>Eukaryota</taxon>
        <taxon>Fungi</taxon>
        <taxon>Dikarya</taxon>
        <taxon>Ascomycota</taxon>
        <taxon>Pezizomycotina</taxon>
        <taxon>Dothideomycetes</taxon>
        <taxon>Dothideomycetidae</taxon>
        <taxon>Cladosporiales</taxon>
        <taxon>Cladosporiaceae</taxon>
        <taxon>Cryoendolithus</taxon>
    </lineage>
</organism>
<accession>A0A1V8SK81</accession>